<name>A0A1N6FAG7_9RHOB</name>
<keyword evidence="2 4" id="KW-0012">Acyltransferase</keyword>
<dbReference type="InterPro" id="IPR050832">
    <property type="entry name" value="Bact_Acetyltransf"/>
</dbReference>
<evidence type="ECO:0000256" key="2">
    <source>
        <dbReference type="ARBA" id="ARBA00023315"/>
    </source>
</evidence>
<evidence type="ECO:0000313" key="5">
    <source>
        <dbReference type="Proteomes" id="UP000184932"/>
    </source>
</evidence>
<evidence type="ECO:0000256" key="1">
    <source>
        <dbReference type="ARBA" id="ARBA00022679"/>
    </source>
</evidence>
<dbReference type="Pfam" id="PF13508">
    <property type="entry name" value="Acetyltransf_7"/>
    <property type="match status" value="1"/>
</dbReference>
<keyword evidence="1 4" id="KW-0808">Transferase</keyword>
<keyword evidence="5" id="KW-1185">Reference proteome</keyword>
<proteinExistence type="predicted"/>
<accession>A0A1N6FAG7</accession>
<dbReference type="RefSeq" id="WP_074255577.1">
    <property type="nucleotide sequence ID" value="NZ_FSRL01000001.1"/>
</dbReference>
<organism evidence="4 5">
    <name type="scientific">Vannielia litorea</name>
    <dbReference type="NCBI Taxonomy" id="1217970"/>
    <lineage>
        <taxon>Bacteria</taxon>
        <taxon>Pseudomonadati</taxon>
        <taxon>Pseudomonadota</taxon>
        <taxon>Alphaproteobacteria</taxon>
        <taxon>Rhodobacterales</taxon>
        <taxon>Paracoccaceae</taxon>
        <taxon>Vannielia</taxon>
    </lineage>
</organism>
<dbReference type="CDD" id="cd04301">
    <property type="entry name" value="NAT_SF"/>
    <property type="match status" value="1"/>
</dbReference>
<evidence type="ECO:0000313" key="4">
    <source>
        <dbReference type="EMBL" id="SIN92259.1"/>
    </source>
</evidence>
<dbReference type="STRING" id="1217970.SAMN05444002_1513"/>
<dbReference type="PROSITE" id="PS51186">
    <property type="entry name" value="GNAT"/>
    <property type="match status" value="1"/>
</dbReference>
<dbReference type="Proteomes" id="UP000184932">
    <property type="component" value="Unassembled WGS sequence"/>
</dbReference>
<reference evidence="5" key="1">
    <citation type="submission" date="2016-11" db="EMBL/GenBank/DDBJ databases">
        <authorList>
            <person name="Varghese N."/>
            <person name="Submissions S."/>
        </authorList>
    </citation>
    <scope>NUCLEOTIDE SEQUENCE [LARGE SCALE GENOMIC DNA]</scope>
    <source>
        <strain evidence="5">DSM 29440</strain>
    </source>
</reference>
<dbReference type="EMBL" id="FSRL01000001">
    <property type="protein sequence ID" value="SIN92259.1"/>
    <property type="molecule type" value="Genomic_DNA"/>
</dbReference>
<gene>
    <name evidence="4" type="ORF">SAMN05444002_1513</name>
</gene>
<dbReference type="InterPro" id="IPR016181">
    <property type="entry name" value="Acyl_CoA_acyltransferase"/>
</dbReference>
<dbReference type="SUPFAM" id="SSF55729">
    <property type="entry name" value="Acyl-CoA N-acyltransferases (Nat)"/>
    <property type="match status" value="1"/>
</dbReference>
<dbReference type="AlphaFoldDB" id="A0A1N6FAG7"/>
<feature type="domain" description="N-acetyltransferase" evidence="3">
    <location>
        <begin position="3"/>
        <end position="148"/>
    </location>
</feature>
<dbReference type="InterPro" id="IPR000182">
    <property type="entry name" value="GNAT_dom"/>
</dbReference>
<dbReference type="PANTHER" id="PTHR43877">
    <property type="entry name" value="AMINOALKYLPHOSPHONATE N-ACETYLTRANSFERASE-RELATED-RELATED"/>
    <property type="match status" value="1"/>
</dbReference>
<evidence type="ECO:0000259" key="3">
    <source>
        <dbReference type="PROSITE" id="PS51186"/>
    </source>
</evidence>
<dbReference type="Gene3D" id="3.40.630.30">
    <property type="match status" value="1"/>
</dbReference>
<dbReference type="GO" id="GO:0016747">
    <property type="term" value="F:acyltransferase activity, transferring groups other than amino-acyl groups"/>
    <property type="evidence" value="ECO:0007669"/>
    <property type="project" value="InterPro"/>
</dbReference>
<sequence>MPTHYRTATPRDATACARIIRAWGEEVADWIDPMDALAPMAAFWAEVFAAHPTWVAEEAGEILGFANREDLHLCGLYVARVARGRGIGKHLLDLARAGQPRMIAWSYASNTHARHFYRREGFVELGREVEPGTGLLNVEHLWTVAPRPAPRPGPAPAA</sequence>
<protein>
    <submittedName>
        <fullName evidence="4">L-amino acid N-acyltransferase YncA</fullName>
    </submittedName>
</protein>